<keyword evidence="3" id="KW-1185">Reference proteome</keyword>
<dbReference type="EMBL" id="MU827875">
    <property type="protein sequence ID" value="KAJ7315648.1"/>
    <property type="molecule type" value="Genomic_DNA"/>
</dbReference>
<feature type="region of interest" description="Disordered" evidence="1">
    <location>
        <begin position="64"/>
        <end position="100"/>
    </location>
</feature>
<sequence length="163" mass="18308">MNQCDTDHSAMTSMSTGTSARMLMLPGTRIGFSYNFMTVGSETEKPKCLTENNSTLGRTLRTSLENKTRQPHQHEPPDQHEPTEPAMTIDPPRPTGTSYETNATVAHMDHTDHTTRTTYHLGPPTTMITYHHEFTRRDHGHATYADQQNGTPRTTNEHTTIDA</sequence>
<evidence type="ECO:0000256" key="1">
    <source>
        <dbReference type="SAM" id="MobiDB-lite"/>
    </source>
</evidence>
<dbReference type="AlphaFoldDB" id="A0A9X0CCG6"/>
<evidence type="ECO:0000313" key="2">
    <source>
        <dbReference type="EMBL" id="KAJ7315648.1"/>
    </source>
</evidence>
<reference evidence="2" key="1">
    <citation type="submission" date="2023-01" db="EMBL/GenBank/DDBJ databases">
        <title>Genome assembly of the deep-sea coral Lophelia pertusa.</title>
        <authorList>
            <person name="Herrera S."/>
            <person name="Cordes E."/>
        </authorList>
    </citation>
    <scope>NUCLEOTIDE SEQUENCE</scope>
    <source>
        <strain evidence="2">USNM1676648</strain>
        <tissue evidence="2">Polyp</tissue>
    </source>
</reference>
<feature type="compositionally biased region" description="Basic and acidic residues" evidence="1">
    <location>
        <begin position="64"/>
        <end position="83"/>
    </location>
</feature>
<protein>
    <submittedName>
        <fullName evidence="2">Uncharacterized protein</fullName>
    </submittedName>
</protein>
<organism evidence="2 3">
    <name type="scientific">Desmophyllum pertusum</name>
    <dbReference type="NCBI Taxonomy" id="174260"/>
    <lineage>
        <taxon>Eukaryota</taxon>
        <taxon>Metazoa</taxon>
        <taxon>Cnidaria</taxon>
        <taxon>Anthozoa</taxon>
        <taxon>Hexacorallia</taxon>
        <taxon>Scleractinia</taxon>
        <taxon>Caryophylliina</taxon>
        <taxon>Caryophylliidae</taxon>
        <taxon>Desmophyllum</taxon>
    </lineage>
</organism>
<evidence type="ECO:0000313" key="3">
    <source>
        <dbReference type="Proteomes" id="UP001163046"/>
    </source>
</evidence>
<name>A0A9X0CCG6_9CNID</name>
<comment type="caution">
    <text evidence="2">The sequence shown here is derived from an EMBL/GenBank/DDBJ whole genome shotgun (WGS) entry which is preliminary data.</text>
</comment>
<accession>A0A9X0CCG6</accession>
<feature type="compositionally biased region" description="Polar residues" evidence="1">
    <location>
        <begin position="145"/>
        <end position="154"/>
    </location>
</feature>
<feature type="region of interest" description="Disordered" evidence="1">
    <location>
        <begin position="142"/>
        <end position="163"/>
    </location>
</feature>
<dbReference type="Proteomes" id="UP001163046">
    <property type="component" value="Unassembled WGS sequence"/>
</dbReference>
<proteinExistence type="predicted"/>
<gene>
    <name evidence="2" type="ORF">OS493_038461</name>
</gene>